<sequence>MTLLSFLPAGFLDSGPVQRALVTGAVAAVISAIAGVLTLIRGQSFAGHALTDVSAAGGAAAVLFGAGPLAGFLAGALVGGFGMETVELRRRSERDLVAGIMLGLGLGVSALILGRIVSSGSNGGAPVTILFGSLFILPPGVILPVSICGAVAVVLAALFTRPLLLAALDPDLLTVQGGSPRLMRLVHLTMLALAVAVSSLTVGAILSTAFLIGPAATATRLSARPGRTMALAAILGLIAGWGGILMSYKSYDWTDGHAWPVSFCIVALIVAAHLLLPPVFGRLLKPRQKG</sequence>
<dbReference type="EMBL" id="JAFMPP010000003">
    <property type="protein sequence ID" value="MBO0661971.1"/>
    <property type="molecule type" value="Genomic_DNA"/>
</dbReference>
<keyword evidence="4 7" id="KW-1133">Transmembrane helix</keyword>
<dbReference type="GO" id="GO:0055085">
    <property type="term" value="P:transmembrane transport"/>
    <property type="evidence" value="ECO:0007669"/>
    <property type="project" value="InterPro"/>
</dbReference>
<dbReference type="Proteomes" id="UP000664122">
    <property type="component" value="Unassembled WGS sequence"/>
</dbReference>
<gene>
    <name evidence="8" type="ORF">J1C48_05235</name>
</gene>
<dbReference type="RefSeq" id="WP_207256737.1">
    <property type="nucleotide sequence ID" value="NZ_JAFMPP010000003.1"/>
</dbReference>
<organism evidence="8 9">
    <name type="scientific">Jiella flava</name>
    <dbReference type="NCBI Taxonomy" id="2816857"/>
    <lineage>
        <taxon>Bacteria</taxon>
        <taxon>Pseudomonadati</taxon>
        <taxon>Pseudomonadota</taxon>
        <taxon>Alphaproteobacteria</taxon>
        <taxon>Hyphomicrobiales</taxon>
        <taxon>Aurantimonadaceae</taxon>
        <taxon>Jiella</taxon>
    </lineage>
</organism>
<dbReference type="InterPro" id="IPR001626">
    <property type="entry name" value="ABC_TroCD"/>
</dbReference>
<dbReference type="GO" id="GO:0043190">
    <property type="term" value="C:ATP-binding cassette (ABC) transporter complex"/>
    <property type="evidence" value="ECO:0007669"/>
    <property type="project" value="InterPro"/>
</dbReference>
<dbReference type="Gene3D" id="1.10.3470.10">
    <property type="entry name" value="ABC transporter involved in vitamin B12 uptake, BtuC"/>
    <property type="match status" value="1"/>
</dbReference>
<evidence type="ECO:0000256" key="1">
    <source>
        <dbReference type="ARBA" id="ARBA00004141"/>
    </source>
</evidence>
<keyword evidence="5 7" id="KW-0472">Membrane</keyword>
<evidence type="ECO:0000256" key="7">
    <source>
        <dbReference type="SAM" id="Phobius"/>
    </source>
</evidence>
<comment type="caution">
    <text evidence="8">The sequence shown here is derived from an EMBL/GenBank/DDBJ whole genome shotgun (WGS) entry which is preliminary data.</text>
</comment>
<dbReference type="AlphaFoldDB" id="A0A939JW63"/>
<accession>A0A939JW63</accession>
<comment type="similarity">
    <text evidence="2 6">Belongs to the ABC-3 integral membrane protein family.</text>
</comment>
<name>A0A939JW63_9HYPH</name>
<reference evidence="8" key="1">
    <citation type="submission" date="2021-03" db="EMBL/GenBank/DDBJ databases">
        <title>Whole genome sequence of Jiella sp. CQZ9-1.</title>
        <authorList>
            <person name="Tuo L."/>
        </authorList>
    </citation>
    <scope>NUCLEOTIDE SEQUENCE</scope>
    <source>
        <strain evidence="8">CQZ9-1</strain>
    </source>
</reference>
<feature type="transmembrane region" description="Helical" evidence="7">
    <location>
        <begin position="20"/>
        <end position="41"/>
    </location>
</feature>
<dbReference type="GO" id="GO:0010043">
    <property type="term" value="P:response to zinc ion"/>
    <property type="evidence" value="ECO:0007669"/>
    <property type="project" value="TreeGrafter"/>
</dbReference>
<evidence type="ECO:0000256" key="4">
    <source>
        <dbReference type="ARBA" id="ARBA00022989"/>
    </source>
</evidence>
<dbReference type="InterPro" id="IPR037294">
    <property type="entry name" value="ABC_BtuC-like"/>
</dbReference>
<evidence type="ECO:0000256" key="5">
    <source>
        <dbReference type="ARBA" id="ARBA00023136"/>
    </source>
</evidence>
<protein>
    <submittedName>
        <fullName evidence="8">Metal ABC transporter permease</fullName>
    </submittedName>
</protein>
<proteinExistence type="inferred from homology"/>
<evidence type="ECO:0000313" key="9">
    <source>
        <dbReference type="Proteomes" id="UP000664122"/>
    </source>
</evidence>
<evidence type="ECO:0000313" key="8">
    <source>
        <dbReference type="EMBL" id="MBO0661971.1"/>
    </source>
</evidence>
<evidence type="ECO:0000256" key="2">
    <source>
        <dbReference type="ARBA" id="ARBA00008034"/>
    </source>
</evidence>
<dbReference type="PANTHER" id="PTHR30477">
    <property type="entry name" value="ABC-TRANSPORTER METAL-BINDING PROTEIN"/>
    <property type="match status" value="1"/>
</dbReference>
<keyword evidence="6" id="KW-0813">Transport</keyword>
<feature type="transmembrane region" description="Helical" evidence="7">
    <location>
        <begin position="190"/>
        <end position="216"/>
    </location>
</feature>
<keyword evidence="9" id="KW-1185">Reference proteome</keyword>
<feature type="transmembrane region" description="Helical" evidence="7">
    <location>
        <begin position="53"/>
        <end position="76"/>
    </location>
</feature>
<feature type="transmembrane region" description="Helical" evidence="7">
    <location>
        <begin position="129"/>
        <end position="159"/>
    </location>
</feature>
<dbReference type="Pfam" id="PF00950">
    <property type="entry name" value="ABC-3"/>
    <property type="match status" value="1"/>
</dbReference>
<feature type="transmembrane region" description="Helical" evidence="7">
    <location>
        <begin position="228"/>
        <end position="246"/>
    </location>
</feature>
<dbReference type="PANTHER" id="PTHR30477:SF13">
    <property type="entry name" value="IRON TRANSPORT SYSTEM MEMBRANE PROTEIN HI_0360-RELATED"/>
    <property type="match status" value="1"/>
</dbReference>
<dbReference type="SUPFAM" id="SSF81345">
    <property type="entry name" value="ABC transporter involved in vitamin B12 uptake, BtuC"/>
    <property type="match status" value="1"/>
</dbReference>
<evidence type="ECO:0000256" key="3">
    <source>
        <dbReference type="ARBA" id="ARBA00022692"/>
    </source>
</evidence>
<feature type="transmembrane region" description="Helical" evidence="7">
    <location>
        <begin position="96"/>
        <end position="117"/>
    </location>
</feature>
<feature type="transmembrane region" description="Helical" evidence="7">
    <location>
        <begin position="258"/>
        <end position="280"/>
    </location>
</feature>
<comment type="subcellular location">
    <subcellularLocation>
        <location evidence="6">Cell membrane</location>
        <topology evidence="6">Multi-pass membrane protein</topology>
    </subcellularLocation>
    <subcellularLocation>
        <location evidence="1">Membrane</location>
        <topology evidence="1">Multi-pass membrane protein</topology>
    </subcellularLocation>
</comment>
<keyword evidence="3 6" id="KW-0812">Transmembrane</keyword>
<evidence type="ECO:0000256" key="6">
    <source>
        <dbReference type="RuleBase" id="RU003943"/>
    </source>
</evidence>